<keyword evidence="9" id="KW-0067">ATP-binding</keyword>
<dbReference type="SMART" id="SM00448">
    <property type="entry name" value="REC"/>
    <property type="match status" value="1"/>
</dbReference>
<feature type="domain" description="PAS" evidence="19">
    <location>
        <begin position="440"/>
        <end position="489"/>
    </location>
</feature>
<dbReference type="InterPro" id="IPR000014">
    <property type="entry name" value="PAS"/>
</dbReference>
<dbReference type="PROSITE" id="PS50110">
    <property type="entry name" value="RESPONSE_REGULATORY"/>
    <property type="match status" value="1"/>
</dbReference>
<comment type="catalytic activity">
    <reaction evidence="1">
        <text>ATP + protein L-histidine = ADP + protein N-phospho-L-histidine.</text>
        <dbReference type="EC" id="2.7.13.3"/>
    </reaction>
</comment>
<dbReference type="EC" id="2.7.13.3" evidence="4"/>
<keyword evidence="11 16" id="KW-0472">Membrane</keyword>
<dbReference type="CDD" id="cd00130">
    <property type="entry name" value="PAS"/>
    <property type="match status" value="2"/>
</dbReference>
<dbReference type="AlphaFoldDB" id="A0A1L9QVL9"/>
<dbReference type="Gene3D" id="1.10.287.130">
    <property type="match status" value="1"/>
</dbReference>
<evidence type="ECO:0000256" key="13">
    <source>
        <dbReference type="ARBA" id="ARBA00074306"/>
    </source>
</evidence>
<dbReference type="PROSITE" id="PS50885">
    <property type="entry name" value="HAMP"/>
    <property type="match status" value="1"/>
</dbReference>
<feature type="domain" description="Response regulatory" evidence="18">
    <location>
        <begin position="958"/>
        <end position="1075"/>
    </location>
</feature>
<keyword evidence="8" id="KW-0418">Kinase</keyword>
<keyword evidence="12" id="KW-0131">Cell cycle</keyword>
<dbReference type="PROSITE" id="PS50109">
    <property type="entry name" value="HIS_KIN"/>
    <property type="match status" value="1"/>
</dbReference>
<evidence type="ECO:0000256" key="14">
    <source>
        <dbReference type="PROSITE-ProRule" id="PRU00169"/>
    </source>
</evidence>
<keyword evidence="23" id="KW-1185">Reference proteome</keyword>
<dbReference type="STRING" id="1925591.BI308_04885"/>
<dbReference type="GO" id="GO:0005524">
    <property type="term" value="F:ATP binding"/>
    <property type="evidence" value="ECO:0007669"/>
    <property type="project" value="UniProtKB-KW"/>
</dbReference>
<dbReference type="InterPro" id="IPR013655">
    <property type="entry name" value="PAS_fold_3"/>
</dbReference>
<dbReference type="Gene3D" id="6.10.340.10">
    <property type="match status" value="1"/>
</dbReference>
<evidence type="ECO:0000256" key="12">
    <source>
        <dbReference type="ARBA" id="ARBA00023306"/>
    </source>
</evidence>
<dbReference type="Gene3D" id="3.30.565.10">
    <property type="entry name" value="Histidine kinase-like ATPase, C-terminal domain"/>
    <property type="match status" value="1"/>
</dbReference>
<evidence type="ECO:0000256" key="1">
    <source>
        <dbReference type="ARBA" id="ARBA00000085"/>
    </source>
</evidence>
<proteinExistence type="inferred from homology"/>
<dbReference type="Gene3D" id="3.30.450.20">
    <property type="entry name" value="PAS domain"/>
    <property type="match status" value="3"/>
</dbReference>
<dbReference type="EMBL" id="MLAW01000005">
    <property type="protein sequence ID" value="OJJ26713.1"/>
    <property type="molecule type" value="Genomic_DNA"/>
</dbReference>
<feature type="domain" description="PAC" evidence="20">
    <location>
        <begin position="643"/>
        <end position="695"/>
    </location>
</feature>
<sequence length="1163" mass="131938">MKYISTILPRKISLKVVLIVPCFLQLVTIVGLVQYFGYNTSRSSVDNLAYRLLDNTSREIIEKVNLYIKIPQESLKMNKTTLKRGDFDLNNIDSLQPYFWHQFRLSLFLRSIRFSDETGQEISYGKLDSEELVKKAQNLTDEPLHKGMLYWAQTNISDPGKRDYYTVDSIGKPQRKIYQFPVNNQDLNWYRYAQNAPKQSWSPVFFYQIIPSLGLYAIAPIRDRNGHFQGVFSSDLPLSALSTFLSELNFSKSGQNFILERSGKLIATSTLETPFIKSEKGELQRLKATESENKRTQAIALALQEYFGTLNTVQETRTLDLKIKEQSEFVRITPYQDEYGLDWLIVVSIPESDFAAEINANQKSTLKLSAIALIVVLGTGTLTARIIATPIKRLSQESIALAQRCWEPSMGKESAIAEISLLSDSFHRTAEQLQNALEESEEKFATIFRTSPDPIAIANLPEGRIIEANNREIDFLEYSREEVIGHTTVELQLWANLGDRERFLEMLQSQGSVSNLEVPLRVKSGAIKIALVSAELCHIQDQNYVLVVTKDITERKQLELSIQASEQKLKRIFNSVSAAITYLQVYPDGTWKINEVSEGSHIISGYHPGELMDPFFWVSHIYPDDWQPIEEQVLANIFAGEIGAYEYRIYDKTGKTRWISQTSSSTWDEEQQCWNVTFISLDISDRKQLELELQQAKEAAESANQAKSTFLANMSHELRTPLNAILGYPQLLIESPSLSQRDREFVQIIQDSGEYLLSLINQVLDISKIEAGYITFEPQNFKLETLLENLEVMFVPKVNKKGLVLEINRQSDIPEILNTDEIKLQQVLVNLLNNAIKFTSQGSVTLSIQLSTGDRLRLQFQVSDTGVGIAPEEIQDLFQSFVQTQSGINSQEGTGLGLVISQKIVNLLGGQLTVDSDLGKGTTFKFDIPIAQESSICNLKSSHGYKSVRLAPKQHQYRILVVDDNQINRQLLVNMLNNWGFEIAEATDGEQAILQWKTWQPDLIFMDMRMPKLNGEQATQVIRQQQSPDNPVVIIAVTASALAENRSQILSIGCNDFIGKPFKTDRIINSLKKHLHVEFVETSTSDQSTSVIPSFTVEQLRHLPQAWRKNFQQAVLNGDPDYMLQLIIELEDYDESLAKSIEALADACEFEELFELVDQIDKI</sequence>
<dbReference type="Pfam" id="PF08447">
    <property type="entry name" value="PAS_3"/>
    <property type="match status" value="1"/>
</dbReference>
<dbReference type="InterPro" id="IPR003660">
    <property type="entry name" value="HAMP_dom"/>
</dbReference>
<dbReference type="Pfam" id="PF00072">
    <property type="entry name" value="Response_reg"/>
    <property type="match status" value="1"/>
</dbReference>
<evidence type="ECO:0000256" key="10">
    <source>
        <dbReference type="ARBA" id="ARBA00023012"/>
    </source>
</evidence>
<dbReference type="GO" id="GO:0000155">
    <property type="term" value="F:phosphorelay sensor kinase activity"/>
    <property type="evidence" value="ECO:0007669"/>
    <property type="project" value="InterPro"/>
</dbReference>
<dbReference type="SMART" id="SM00387">
    <property type="entry name" value="HATPase_c"/>
    <property type="match status" value="1"/>
</dbReference>
<dbReference type="PROSITE" id="PS50113">
    <property type="entry name" value="PAC"/>
    <property type="match status" value="1"/>
</dbReference>
<keyword evidence="16" id="KW-0812">Transmembrane</keyword>
<keyword evidence="10" id="KW-0902">Two-component regulatory system</keyword>
<accession>A0A1L9QVL9</accession>
<dbReference type="SUPFAM" id="SSF47384">
    <property type="entry name" value="Homodimeric domain of signal transducing histidine kinase"/>
    <property type="match status" value="1"/>
</dbReference>
<dbReference type="InterPro" id="IPR003594">
    <property type="entry name" value="HATPase_dom"/>
</dbReference>
<dbReference type="InterPro" id="IPR035965">
    <property type="entry name" value="PAS-like_dom_sf"/>
</dbReference>
<keyword evidence="7" id="KW-0547">Nucleotide-binding</keyword>
<gene>
    <name evidence="22" type="ORF">BI308_04885</name>
</gene>
<feature type="domain" description="PAS" evidence="19">
    <location>
        <begin position="565"/>
        <end position="641"/>
    </location>
</feature>
<feature type="domain" description="HAMP" evidence="21">
    <location>
        <begin position="385"/>
        <end position="438"/>
    </location>
</feature>
<evidence type="ECO:0000313" key="23">
    <source>
        <dbReference type="Proteomes" id="UP000183940"/>
    </source>
</evidence>
<evidence type="ECO:0000259" key="20">
    <source>
        <dbReference type="PROSITE" id="PS50113"/>
    </source>
</evidence>
<organism evidence="22 23">
    <name type="scientific">Roseofilum reptotaenium AO1-A</name>
    <dbReference type="NCBI Taxonomy" id="1925591"/>
    <lineage>
        <taxon>Bacteria</taxon>
        <taxon>Bacillati</taxon>
        <taxon>Cyanobacteriota</taxon>
        <taxon>Cyanophyceae</taxon>
        <taxon>Desertifilales</taxon>
        <taxon>Desertifilaceae</taxon>
        <taxon>Roseofilum</taxon>
    </lineage>
</organism>
<comment type="caution">
    <text evidence="22">The sequence shown here is derived from an EMBL/GenBank/DDBJ whole genome shotgun (WGS) entry which is preliminary data.</text>
</comment>
<feature type="domain" description="Histidine kinase" evidence="17">
    <location>
        <begin position="713"/>
        <end position="932"/>
    </location>
</feature>
<reference evidence="22" key="1">
    <citation type="submission" date="2016-10" db="EMBL/GenBank/DDBJ databases">
        <title>CRISPR-Cas defence system in Roseofilum reptotaenium: evidence of a bacteriophage-cyanobacterium arms race in the coral black band disease.</title>
        <authorList>
            <person name="Buerger P."/>
            <person name="Wood-Charlson E.M."/>
            <person name="Weynberg K.D."/>
            <person name="Willis B."/>
            <person name="Van Oppen M.J."/>
        </authorList>
    </citation>
    <scope>NUCLEOTIDE SEQUENCE [LARGE SCALE GENOMIC DNA]</scope>
    <source>
        <strain evidence="22">AO1-A</strain>
    </source>
</reference>
<feature type="coiled-coil region" evidence="15">
    <location>
        <begin position="423"/>
        <end position="450"/>
    </location>
</feature>
<dbReference type="Pfam" id="PF00512">
    <property type="entry name" value="HisKA"/>
    <property type="match status" value="1"/>
</dbReference>
<evidence type="ECO:0000256" key="7">
    <source>
        <dbReference type="ARBA" id="ARBA00022741"/>
    </source>
</evidence>
<evidence type="ECO:0000256" key="9">
    <source>
        <dbReference type="ARBA" id="ARBA00022840"/>
    </source>
</evidence>
<evidence type="ECO:0000256" key="11">
    <source>
        <dbReference type="ARBA" id="ARBA00023136"/>
    </source>
</evidence>
<evidence type="ECO:0000256" key="6">
    <source>
        <dbReference type="ARBA" id="ARBA00022679"/>
    </source>
</evidence>
<dbReference type="CDD" id="cd16922">
    <property type="entry name" value="HATPase_EvgS-ArcB-TorS-like"/>
    <property type="match status" value="1"/>
</dbReference>
<evidence type="ECO:0000259" key="17">
    <source>
        <dbReference type="PROSITE" id="PS50109"/>
    </source>
</evidence>
<name>A0A1L9QVL9_9CYAN</name>
<comment type="subcellular location">
    <subcellularLocation>
        <location evidence="2">Membrane</location>
    </subcellularLocation>
</comment>
<evidence type="ECO:0000256" key="5">
    <source>
        <dbReference type="ARBA" id="ARBA00022553"/>
    </source>
</evidence>
<keyword evidence="5 14" id="KW-0597">Phosphoprotein</keyword>
<dbReference type="CDD" id="cd17546">
    <property type="entry name" value="REC_hyHK_CKI1_RcsC-like"/>
    <property type="match status" value="1"/>
</dbReference>
<dbReference type="PANTHER" id="PTHR45339:SF1">
    <property type="entry name" value="HYBRID SIGNAL TRANSDUCTION HISTIDINE KINASE J"/>
    <property type="match status" value="1"/>
</dbReference>
<feature type="modified residue" description="4-aspartylphosphate" evidence="14">
    <location>
        <position position="1007"/>
    </location>
</feature>
<dbReference type="InterPro" id="IPR001789">
    <property type="entry name" value="Sig_transdc_resp-reg_receiver"/>
</dbReference>
<evidence type="ECO:0000259" key="18">
    <source>
        <dbReference type="PROSITE" id="PS50110"/>
    </source>
</evidence>
<dbReference type="PRINTS" id="PR00344">
    <property type="entry name" value="BCTRLSENSOR"/>
</dbReference>
<dbReference type="SMART" id="SM00388">
    <property type="entry name" value="HisKA"/>
    <property type="match status" value="1"/>
</dbReference>
<dbReference type="SUPFAM" id="SSF55785">
    <property type="entry name" value="PYP-like sensor domain (PAS domain)"/>
    <property type="match status" value="2"/>
</dbReference>
<keyword evidence="6" id="KW-0808">Transferase</keyword>
<keyword evidence="16" id="KW-1133">Transmembrane helix</keyword>
<dbReference type="PANTHER" id="PTHR45339">
    <property type="entry name" value="HYBRID SIGNAL TRANSDUCTION HISTIDINE KINASE J"/>
    <property type="match status" value="1"/>
</dbReference>
<evidence type="ECO:0000259" key="21">
    <source>
        <dbReference type="PROSITE" id="PS50885"/>
    </source>
</evidence>
<dbReference type="FunFam" id="3.30.565.10:FF:000010">
    <property type="entry name" value="Sensor histidine kinase RcsC"/>
    <property type="match status" value="1"/>
</dbReference>
<feature type="transmembrane region" description="Helical" evidence="16">
    <location>
        <begin position="12"/>
        <end position="37"/>
    </location>
</feature>
<dbReference type="SUPFAM" id="SSF55874">
    <property type="entry name" value="ATPase domain of HSP90 chaperone/DNA topoisomerase II/histidine kinase"/>
    <property type="match status" value="1"/>
</dbReference>
<dbReference type="InterPro" id="IPR004358">
    <property type="entry name" value="Sig_transdc_His_kin-like_C"/>
</dbReference>
<dbReference type="InterPro" id="IPR036890">
    <property type="entry name" value="HATPase_C_sf"/>
</dbReference>
<evidence type="ECO:0000259" key="19">
    <source>
        <dbReference type="PROSITE" id="PS50112"/>
    </source>
</evidence>
<keyword evidence="15" id="KW-0175">Coiled coil</keyword>
<comment type="similarity">
    <text evidence="3">In the N-terminal section; belongs to the phytochrome family.</text>
</comment>
<dbReference type="SMART" id="SM00091">
    <property type="entry name" value="PAS"/>
    <property type="match status" value="2"/>
</dbReference>
<evidence type="ECO:0000256" key="15">
    <source>
        <dbReference type="SAM" id="Coils"/>
    </source>
</evidence>
<dbReference type="InterPro" id="IPR036097">
    <property type="entry name" value="HisK_dim/P_sf"/>
</dbReference>
<dbReference type="Pfam" id="PF02518">
    <property type="entry name" value="HATPase_c"/>
    <property type="match status" value="1"/>
</dbReference>
<dbReference type="Pfam" id="PF13426">
    <property type="entry name" value="PAS_9"/>
    <property type="match status" value="1"/>
</dbReference>
<dbReference type="PROSITE" id="PS50112">
    <property type="entry name" value="PAS"/>
    <property type="match status" value="2"/>
</dbReference>
<evidence type="ECO:0000256" key="3">
    <source>
        <dbReference type="ARBA" id="ARBA00006402"/>
    </source>
</evidence>
<dbReference type="SUPFAM" id="SSF52172">
    <property type="entry name" value="CheY-like"/>
    <property type="match status" value="1"/>
</dbReference>
<evidence type="ECO:0000256" key="8">
    <source>
        <dbReference type="ARBA" id="ARBA00022777"/>
    </source>
</evidence>
<dbReference type="CDD" id="cd00082">
    <property type="entry name" value="HisKA"/>
    <property type="match status" value="1"/>
</dbReference>
<dbReference type="InterPro" id="IPR011006">
    <property type="entry name" value="CheY-like_superfamily"/>
</dbReference>
<dbReference type="InterPro" id="IPR005467">
    <property type="entry name" value="His_kinase_dom"/>
</dbReference>
<dbReference type="FunFam" id="1.10.287.130:FF:000038">
    <property type="entry name" value="Sensory transduction histidine kinase"/>
    <property type="match status" value="1"/>
</dbReference>
<dbReference type="InterPro" id="IPR000700">
    <property type="entry name" value="PAS-assoc_C"/>
</dbReference>
<evidence type="ECO:0000313" key="22">
    <source>
        <dbReference type="EMBL" id="OJJ26713.1"/>
    </source>
</evidence>
<dbReference type="Proteomes" id="UP000183940">
    <property type="component" value="Unassembled WGS sequence"/>
</dbReference>
<evidence type="ECO:0000256" key="16">
    <source>
        <dbReference type="SAM" id="Phobius"/>
    </source>
</evidence>
<dbReference type="Gene3D" id="3.40.50.2300">
    <property type="match status" value="1"/>
</dbReference>
<dbReference type="CDD" id="cd18773">
    <property type="entry name" value="PDC1_HK_sensor"/>
    <property type="match status" value="1"/>
</dbReference>
<evidence type="ECO:0000256" key="2">
    <source>
        <dbReference type="ARBA" id="ARBA00004370"/>
    </source>
</evidence>
<protein>
    <recommendedName>
        <fullName evidence="13">Circadian input-output histidine kinase CikA</fullName>
        <ecNumber evidence="4">2.7.13.3</ecNumber>
    </recommendedName>
</protein>
<dbReference type="NCBIfam" id="TIGR00229">
    <property type="entry name" value="sensory_box"/>
    <property type="match status" value="2"/>
</dbReference>
<evidence type="ECO:0000256" key="4">
    <source>
        <dbReference type="ARBA" id="ARBA00012438"/>
    </source>
</evidence>
<dbReference type="GO" id="GO:0016020">
    <property type="term" value="C:membrane"/>
    <property type="evidence" value="ECO:0007669"/>
    <property type="project" value="UniProtKB-SubCell"/>
</dbReference>
<dbReference type="InterPro" id="IPR003661">
    <property type="entry name" value="HisK_dim/P_dom"/>
</dbReference>